<evidence type="ECO:0000313" key="2">
    <source>
        <dbReference type="EMBL" id="CAD2221820.1"/>
    </source>
</evidence>
<feature type="compositionally biased region" description="Basic and acidic residues" evidence="1">
    <location>
        <begin position="1209"/>
        <end position="1238"/>
    </location>
</feature>
<organism evidence="2 3">
    <name type="scientific">Angomonas deanei</name>
    <dbReference type="NCBI Taxonomy" id="59799"/>
    <lineage>
        <taxon>Eukaryota</taxon>
        <taxon>Discoba</taxon>
        <taxon>Euglenozoa</taxon>
        <taxon>Kinetoplastea</taxon>
        <taxon>Metakinetoplastina</taxon>
        <taxon>Trypanosomatida</taxon>
        <taxon>Trypanosomatidae</taxon>
        <taxon>Strigomonadinae</taxon>
        <taxon>Angomonas</taxon>
    </lineage>
</organism>
<dbReference type="InterPro" id="IPR011042">
    <property type="entry name" value="6-blade_b-propeller_TolB-like"/>
</dbReference>
<feature type="region of interest" description="Disordered" evidence="1">
    <location>
        <begin position="1310"/>
        <end position="1335"/>
    </location>
</feature>
<reference evidence="2 3" key="1">
    <citation type="submission" date="2020-08" db="EMBL/GenBank/DDBJ databases">
        <authorList>
            <person name="Newling K."/>
            <person name="Davey J."/>
            <person name="Forrester S."/>
        </authorList>
    </citation>
    <scope>NUCLEOTIDE SEQUENCE [LARGE SCALE GENOMIC DNA]</scope>
    <source>
        <strain evidence="3">Crithidia deanei Carvalho (ATCC PRA-265)</strain>
    </source>
</reference>
<dbReference type="EMBL" id="LR877167">
    <property type="protein sequence ID" value="CAD2221820.1"/>
    <property type="molecule type" value="Genomic_DNA"/>
</dbReference>
<dbReference type="VEuPathDB" id="TriTrypDB:ADEAN_000935500"/>
<evidence type="ECO:0000256" key="1">
    <source>
        <dbReference type="SAM" id="MobiDB-lite"/>
    </source>
</evidence>
<feature type="region of interest" description="Disordered" evidence="1">
    <location>
        <begin position="847"/>
        <end position="930"/>
    </location>
</feature>
<feature type="region of interest" description="Disordered" evidence="1">
    <location>
        <begin position="1103"/>
        <end position="1124"/>
    </location>
</feature>
<dbReference type="Proteomes" id="UP000515908">
    <property type="component" value="Chromosome 23"/>
</dbReference>
<protein>
    <submittedName>
        <fullName evidence="2">Uncharacterized protein</fullName>
    </submittedName>
</protein>
<feature type="region of interest" description="Disordered" evidence="1">
    <location>
        <begin position="1202"/>
        <end position="1251"/>
    </location>
</feature>
<feature type="compositionally biased region" description="Basic and acidic residues" evidence="1">
    <location>
        <begin position="783"/>
        <end position="792"/>
    </location>
</feature>
<keyword evidence="3" id="KW-1185">Reference proteome</keyword>
<sequence length="1335" mass="147839">MSANAMTVSPYDCDSIFISKVLFSLHESEPAGGDGTERSLPLVKAIPIDGTHFLVSIENSSKLQKNLCEDYSNGKPGTSEMVLVSVSSEPSGGFKTIKLNGLPFTHISDYVRDCSVSYYSLLDTLRTTLENKSNTLEEDEPAEEDDTADNEKSNATVDQRSLDTIQLRKNSHFPHRFLVSSDHCVWCIECKLDSVKDTEHSVTVVSPSDFFPREEDTTTTTTTLCPLIGSKKGCCDGTFSEAMFNHPTSMCWQIEEPDTEGDNRLLAPHSCSRLFIADMNYSIRLADFQTKLVRSIVGLLPDDRVPRGVPSGASSPSCGSTFCGYRDGAHTEAQINCVTSMVCCKEGLLFADPYNRAVRIVTGVKSLSEVKEKAEASPARGDKCCVWTVAGEAMASGGDVFRYKDDSSLLRARFHFPSKLQLVPMNGTEEAAVWVLDNDPSSPTANHAVRVLSSRGVQTLIGPLDYSSVDGQQESEETRFIQHTGAVDTEGTPKALLYGTQVIPVSLITREEPRQTDEHSTTGDVYFSRSAFIIVDSLNSALTLFLSVSSDFMTVLMKETQEKCKAQKQAEEEDQNSGFEEFFEKQLEAEELKLLALGNTLHGVQMLSEPSATPCVRQLRAGGGVDEIDLSSSDSHTSFMRIHLPWILPPPLLTIHEAVKDTYYCHVSGAGTLGRKDEPTCSETLLFRPFSKPTEGRKEERDEETHSNTHSAENSEDREPKSATEEGEPSTSSSSKPRKKQTLPTPHPTGGKSQKLLIPPEPSPPPARDEKVKKPRPTSYSERLTEMTEEEKKSLFLAKNVIPKDAATAEENAENVSLIDEEERCELIHRYNESNGSLHSSVCDAASGADADGKGDTHPDKVGGKRRASSQKCGGRSGSAPLTPRSKASHLLVRQPHRGRNAKEETPSCTELKNGSVLTPRETKAKSPQTREEVDLSIGELLLKEQYDCAVEDLYVVFCFFADKTTKTSVSSSTDCDETSATVHEEVRYSLSLTSLWWILHNGNYLDLPSRFSKEVFGLFEDRGKGGVLGQFVEGKGMDGSRFSNFSVEDMRAVLLVLYEKIGIVEFGYHVVGEIDFQLFRRIMLFFSLWERHIGRFLSSLEKKSDGTNGDSSTRKHSDTSRPVYSSERIREIISGCDAERRRELRFALLDDMPSLDSLEEEEVIFYYSDAFSRCEKYNDGRNAFTSSKLYKWHHPLRTYSTARKGSTGKKDGPRSDEQSGELDEKVDNLSPIERDTDMGGSKWTESRVSGTNGLRPVVDQLFLLAGTKREHPTNAVRPVQGANHHTERSPLLHTAGRPVCVPQKWCVRRGKGRLDSPAERGRGEASPGEEEHQV</sequence>
<feature type="region of interest" description="Disordered" evidence="1">
    <location>
        <begin position="132"/>
        <end position="161"/>
    </location>
</feature>
<proteinExistence type="predicted"/>
<feature type="compositionally biased region" description="Basic and acidic residues" evidence="1">
    <location>
        <begin position="694"/>
        <end position="724"/>
    </location>
</feature>
<dbReference type="Gene3D" id="2.120.10.30">
    <property type="entry name" value="TolB, C-terminal domain"/>
    <property type="match status" value="1"/>
</dbReference>
<feature type="compositionally biased region" description="Acidic residues" evidence="1">
    <location>
        <begin position="136"/>
        <end position="148"/>
    </location>
</feature>
<feature type="region of interest" description="Disordered" evidence="1">
    <location>
        <begin position="684"/>
        <end position="792"/>
    </location>
</feature>
<feature type="compositionally biased region" description="Polar residues" evidence="1">
    <location>
        <begin position="907"/>
        <end position="917"/>
    </location>
</feature>
<evidence type="ECO:0000313" key="3">
    <source>
        <dbReference type="Proteomes" id="UP000515908"/>
    </source>
</evidence>
<feature type="compositionally biased region" description="Basic and acidic residues" evidence="1">
    <location>
        <begin position="851"/>
        <end position="863"/>
    </location>
</feature>
<feature type="compositionally biased region" description="Basic and acidic residues" evidence="1">
    <location>
        <begin position="1313"/>
        <end position="1335"/>
    </location>
</feature>
<name>A0A7G2CPX2_9TRYP</name>
<feature type="compositionally biased region" description="Basic and acidic residues" evidence="1">
    <location>
        <begin position="921"/>
        <end position="930"/>
    </location>
</feature>
<accession>A0A7G2CPX2</accession>
<gene>
    <name evidence="2" type="ORF">ADEAN_000935500</name>
</gene>